<dbReference type="Gene3D" id="3.30.360.10">
    <property type="entry name" value="Dihydrodipicolinate Reductase, domain 2"/>
    <property type="match status" value="1"/>
</dbReference>
<dbReference type="EMBL" id="LOMZ01000001">
    <property type="protein sequence ID" value="PLC13335.1"/>
    <property type="molecule type" value="Genomic_DNA"/>
</dbReference>
<dbReference type="RefSeq" id="WP_101852844.1">
    <property type="nucleotide sequence ID" value="NZ_LOMZ01000001.1"/>
</dbReference>
<organism evidence="7 8">
    <name type="scientific">Kocuria flava</name>
    <dbReference type="NCBI Taxonomy" id="446860"/>
    <lineage>
        <taxon>Bacteria</taxon>
        <taxon>Bacillati</taxon>
        <taxon>Actinomycetota</taxon>
        <taxon>Actinomycetes</taxon>
        <taxon>Micrococcales</taxon>
        <taxon>Micrococcaceae</taxon>
        <taxon>Kocuria</taxon>
    </lineage>
</organism>
<dbReference type="GO" id="GO:0016491">
    <property type="term" value="F:oxidoreductase activity"/>
    <property type="evidence" value="ECO:0007669"/>
    <property type="project" value="UniProtKB-KW"/>
</dbReference>
<reference evidence="7 8" key="1">
    <citation type="submission" date="2015-12" db="EMBL/GenBank/DDBJ databases">
        <authorList>
            <person name="Shamseldin A."/>
            <person name="Moawad H."/>
            <person name="Abd El-Rahim W.M."/>
            <person name="Sadowsky M.J."/>
        </authorList>
    </citation>
    <scope>NUCLEOTIDE SEQUENCE [LARGE SCALE GENOMIC DNA]</scope>
    <source>
        <strain evidence="7 8">S43</strain>
    </source>
</reference>
<evidence type="ECO:0000313" key="8">
    <source>
        <dbReference type="Proteomes" id="UP000234632"/>
    </source>
</evidence>
<dbReference type="SUPFAM" id="SSF51735">
    <property type="entry name" value="NAD(P)-binding Rossmann-fold domains"/>
    <property type="match status" value="1"/>
</dbReference>
<dbReference type="AlphaFoldDB" id="A0A2N4T547"/>
<dbReference type="SUPFAM" id="SSF55347">
    <property type="entry name" value="Glyceraldehyde-3-phosphate dehydrogenase-like, C-terminal domain"/>
    <property type="match status" value="1"/>
</dbReference>
<evidence type="ECO:0000256" key="4">
    <source>
        <dbReference type="SAM" id="MobiDB-lite"/>
    </source>
</evidence>
<keyword evidence="3" id="KW-0520">NAD</keyword>
<accession>A0A2N4T547</accession>
<gene>
    <name evidence="7" type="ORF">AUQ48_15355</name>
</gene>
<proteinExistence type="inferred from homology"/>
<feature type="domain" description="GFO/IDH/MocA-like oxidoreductase" evidence="6">
    <location>
        <begin position="196"/>
        <end position="311"/>
    </location>
</feature>
<feature type="region of interest" description="Disordered" evidence="4">
    <location>
        <begin position="1"/>
        <end position="39"/>
    </location>
</feature>
<feature type="domain" description="Gfo/Idh/MocA-like oxidoreductase N-terminal" evidence="5">
    <location>
        <begin position="64"/>
        <end position="186"/>
    </location>
</feature>
<dbReference type="Pfam" id="PF01408">
    <property type="entry name" value="GFO_IDH_MocA"/>
    <property type="match status" value="1"/>
</dbReference>
<dbReference type="Gene3D" id="3.40.50.720">
    <property type="entry name" value="NAD(P)-binding Rossmann-like Domain"/>
    <property type="match status" value="1"/>
</dbReference>
<comment type="caution">
    <text evidence="7">The sequence shown here is derived from an EMBL/GenBank/DDBJ whole genome shotgun (WGS) entry which is preliminary data.</text>
</comment>
<feature type="compositionally biased region" description="Low complexity" evidence="4">
    <location>
        <begin position="23"/>
        <end position="39"/>
    </location>
</feature>
<evidence type="ECO:0000256" key="1">
    <source>
        <dbReference type="ARBA" id="ARBA00010928"/>
    </source>
</evidence>
<evidence type="ECO:0000256" key="2">
    <source>
        <dbReference type="ARBA" id="ARBA00023002"/>
    </source>
</evidence>
<sequence>MPHSAVPQTPATPAPGSSDPGRHAPGPSAGAPAAGDPPLAPFAAAALEAAHLDEPLAPTGRTLRWGVVSTASIAEKVVPDIAALPDARVVAVSSRVQARAEDFARRHGIERAYGDTAAATGLERLAGDPDVEVVYVATPHGHHHRDVSVLLRAGKHVVCEKALAITAAEVRDLVRLARAHGVLLMEAVWTRMTPGFRAALRRVRSGDLGRVRAVDGTIGMSRPVDPDHRLFCRADGGGVLLDMLVYPLTWTAALLGAPRSWSARAELGPTAVDVDTALTLEFGGARGHVSGTLSAAVPHQVVVSGTEGWLRVDGRINCPTALVLQPAEGLRRGAAPVVERVAVTGAGYVYEMREATRCVQAGLTESPVVPWADSLATAEFFDRVRARIGLVYPHDHALPAGP</sequence>
<comment type="similarity">
    <text evidence="1">Belongs to the Gfo/Idh/MocA family.</text>
</comment>
<evidence type="ECO:0000313" key="7">
    <source>
        <dbReference type="EMBL" id="PLC13335.1"/>
    </source>
</evidence>
<dbReference type="InterPro" id="IPR050984">
    <property type="entry name" value="Gfo/Idh/MocA_domain"/>
</dbReference>
<dbReference type="PANTHER" id="PTHR22604">
    <property type="entry name" value="OXIDOREDUCTASES"/>
    <property type="match status" value="1"/>
</dbReference>
<evidence type="ECO:0000259" key="5">
    <source>
        <dbReference type="Pfam" id="PF01408"/>
    </source>
</evidence>
<keyword evidence="2" id="KW-0560">Oxidoreductase</keyword>
<dbReference type="InterPro" id="IPR036291">
    <property type="entry name" value="NAD(P)-bd_dom_sf"/>
</dbReference>
<dbReference type="InterPro" id="IPR055170">
    <property type="entry name" value="GFO_IDH_MocA-like_dom"/>
</dbReference>
<evidence type="ECO:0000256" key="3">
    <source>
        <dbReference type="ARBA" id="ARBA00023027"/>
    </source>
</evidence>
<dbReference type="GO" id="GO:0000166">
    <property type="term" value="F:nucleotide binding"/>
    <property type="evidence" value="ECO:0007669"/>
    <property type="project" value="InterPro"/>
</dbReference>
<name>A0A2N4T547_9MICC</name>
<dbReference type="Pfam" id="PF22725">
    <property type="entry name" value="GFO_IDH_MocA_C3"/>
    <property type="match status" value="1"/>
</dbReference>
<dbReference type="InterPro" id="IPR000683">
    <property type="entry name" value="Gfo/Idh/MocA-like_OxRdtase_N"/>
</dbReference>
<protein>
    <submittedName>
        <fullName evidence="7">Uncharacterized protein</fullName>
    </submittedName>
</protein>
<dbReference type="Proteomes" id="UP000234632">
    <property type="component" value="Unassembled WGS sequence"/>
</dbReference>
<feature type="compositionally biased region" description="Polar residues" evidence="4">
    <location>
        <begin position="1"/>
        <end position="11"/>
    </location>
</feature>
<evidence type="ECO:0000259" key="6">
    <source>
        <dbReference type="Pfam" id="PF22725"/>
    </source>
</evidence>
<dbReference type="PANTHER" id="PTHR22604:SF105">
    <property type="entry name" value="TRANS-1,2-DIHYDROBENZENE-1,2-DIOL DEHYDROGENASE"/>
    <property type="match status" value="1"/>
</dbReference>